<dbReference type="RefSeq" id="WP_035313507.1">
    <property type="nucleotide sequence ID" value="NZ_AODH01000010.1"/>
</dbReference>
<dbReference type="PANTHER" id="PTHR28055:SF1">
    <property type="entry name" value="ALTERED INHERITANCE OF MITOCHONDRIA PROTEIN 41, MITOCHONDRIAL"/>
    <property type="match status" value="1"/>
</dbReference>
<dbReference type="InterPro" id="IPR019004">
    <property type="entry name" value="YqeY/Aim41"/>
</dbReference>
<dbReference type="PANTHER" id="PTHR28055">
    <property type="entry name" value="ALTERED INHERITANCE OF MITOCHONDRIA PROTEIN 41, MITOCHONDRIAL"/>
    <property type="match status" value="1"/>
</dbReference>
<comment type="caution">
    <text evidence="1">The sequence shown here is derived from an EMBL/GenBank/DDBJ whole genome shotgun (WGS) entry which is preliminary data.</text>
</comment>
<evidence type="ECO:0000313" key="1">
    <source>
        <dbReference type="EMBL" id="EUJ41653.1"/>
    </source>
</evidence>
<reference evidence="1 2" key="1">
    <citation type="submission" date="2012-12" db="EMBL/GenBank/DDBJ databases">
        <title>Novel taxa of Listeriaceae from agricultural environments in the United States.</title>
        <authorList>
            <person name="den Bakker H.C."/>
            <person name="Allred A."/>
            <person name="Warchocki S."/>
            <person name="Wright E.M."/>
            <person name="Burrell A."/>
            <person name="Nightingale K.K."/>
            <person name="Kephart D."/>
            <person name="Wiedmann M."/>
        </authorList>
    </citation>
    <scope>NUCLEOTIDE SEQUENCE [LARGE SCALE GENOMIC DNA]</scope>
    <source>
        <strain evidence="1 2">FSL F6-1037</strain>
    </source>
</reference>
<dbReference type="Gene3D" id="1.10.10.410">
    <property type="match status" value="1"/>
</dbReference>
<dbReference type="InterPro" id="IPR003789">
    <property type="entry name" value="Asn/Gln_tRNA_amidoTrase-B-like"/>
</dbReference>
<evidence type="ECO:0000313" key="2">
    <source>
        <dbReference type="Proteomes" id="UP000019243"/>
    </source>
</evidence>
<dbReference type="Gene3D" id="1.10.1510.10">
    <property type="entry name" value="Uncharacterised protein YqeY/AIM41 PF09424, N-terminal domain"/>
    <property type="match status" value="1"/>
</dbReference>
<evidence type="ECO:0008006" key="3">
    <source>
        <dbReference type="Google" id="ProtNLM"/>
    </source>
</evidence>
<gene>
    <name evidence="1" type="ORF">BCAMP_03205</name>
</gene>
<proteinExistence type="predicted"/>
<sequence length="147" mass="16433">MSLLGQLNQDMKDAMRAKDKARLSVIRMVKAAIQNESIKKGDELDSEEELTVLSREFKQRKESMVEFKSAEREDLVASLEAELQVIEHYLPTQLTEEEVLVIVDEVIAETGASSKADFGKVMKVILPKVKGKADGSLISKLLKQKLS</sequence>
<name>W7D898_9LIST</name>
<dbReference type="PATRIC" id="fig|1265861.3.peg.628"/>
<keyword evidence="2" id="KW-1185">Reference proteome</keyword>
<organism evidence="1 2">
    <name type="scientific">Brochothrix campestris FSL F6-1037</name>
    <dbReference type="NCBI Taxonomy" id="1265861"/>
    <lineage>
        <taxon>Bacteria</taxon>
        <taxon>Bacillati</taxon>
        <taxon>Bacillota</taxon>
        <taxon>Bacilli</taxon>
        <taxon>Bacillales</taxon>
        <taxon>Listeriaceae</taxon>
        <taxon>Brochothrix</taxon>
    </lineage>
</organism>
<dbReference type="InterPro" id="IPR023168">
    <property type="entry name" value="GatB_Yqey_C_2"/>
</dbReference>
<dbReference type="EMBL" id="AODH01000010">
    <property type="protein sequence ID" value="EUJ41653.1"/>
    <property type="molecule type" value="Genomic_DNA"/>
</dbReference>
<accession>W7D898</accession>
<dbReference type="InterPro" id="IPR042184">
    <property type="entry name" value="YqeY/Aim41_N"/>
</dbReference>
<dbReference type="GO" id="GO:0016884">
    <property type="term" value="F:carbon-nitrogen ligase activity, with glutamine as amido-N-donor"/>
    <property type="evidence" value="ECO:0007669"/>
    <property type="project" value="InterPro"/>
</dbReference>
<dbReference type="SUPFAM" id="SSF89095">
    <property type="entry name" value="GatB/YqeY motif"/>
    <property type="match status" value="1"/>
</dbReference>
<protein>
    <recommendedName>
        <fullName evidence="3">GatB/YqeY domain-containing protein</fullName>
    </recommendedName>
</protein>
<dbReference type="Pfam" id="PF09424">
    <property type="entry name" value="YqeY"/>
    <property type="match status" value="1"/>
</dbReference>
<dbReference type="STRING" id="1265861.BCAMP_03205"/>
<dbReference type="OrthoDB" id="9794041at2"/>
<dbReference type="Proteomes" id="UP000019243">
    <property type="component" value="Unassembled WGS sequence"/>
</dbReference>
<dbReference type="AlphaFoldDB" id="W7D898"/>